<sequence>MSAIKKFDHPKELLYKLHREGRRANLSTNEVDIVDSVFNFCVTGHSLRDWIIKHLQLNEPQKTQFHNNCNQNDYLKYCRDIANSSKHFGLDFSKQSTVSCVNTEEVEFINIDATGNQVQNSAVNKLAAKIQVSQDNSLHLIMFVHFVAEAYKEIFKANNIEFDESLTNSALLAGAQY</sequence>
<comment type="caution">
    <text evidence="1">The sequence shown here is derived from an EMBL/GenBank/DDBJ whole genome shotgun (WGS) entry which is preliminary data.</text>
</comment>
<reference evidence="1 2" key="1">
    <citation type="submission" date="2023-12" db="EMBL/GenBank/DDBJ databases">
        <title>Friends and Foes: Symbiotic and Algicidal bacterial influence on Karenia brevis blooms.</title>
        <authorList>
            <person name="Fei C."/>
            <person name="Mohamed A.R."/>
            <person name="Booker A."/>
            <person name="Arshad M."/>
            <person name="Klass S."/>
            <person name="Ahn S."/>
            <person name="Gilbert P.M."/>
            <person name="Heil C.A."/>
            <person name="Martinez J.M."/>
            <person name="Amin S.A."/>
        </authorList>
    </citation>
    <scope>NUCLEOTIDE SEQUENCE [LARGE SCALE GENOMIC DNA]</scope>
    <source>
        <strain evidence="1 2">CE15</strain>
    </source>
</reference>
<organism evidence="1 2">
    <name type="scientific">Pseudoalteromonas spongiae</name>
    <dbReference type="NCBI Taxonomy" id="298657"/>
    <lineage>
        <taxon>Bacteria</taxon>
        <taxon>Pseudomonadati</taxon>
        <taxon>Pseudomonadota</taxon>
        <taxon>Gammaproteobacteria</taxon>
        <taxon>Alteromonadales</taxon>
        <taxon>Pseudoalteromonadaceae</taxon>
        <taxon>Pseudoalteromonas</taxon>
    </lineage>
</organism>
<gene>
    <name evidence="1" type="ORF">WAE96_09580</name>
</gene>
<keyword evidence="2" id="KW-1185">Reference proteome</keyword>
<evidence type="ECO:0000313" key="2">
    <source>
        <dbReference type="Proteomes" id="UP001382455"/>
    </source>
</evidence>
<name>A0ABU8EUL5_9GAMM</name>
<dbReference type="EMBL" id="JBAWKS010000001">
    <property type="protein sequence ID" value="MEI4549926.1"/>
    <property type="molecule type" value="Genomic_DNA"/>
</dbReference>
<proteinExistence type="predicted"/>
<dbReference type="RefSeq" id="WP_336435294.1">
    <property type="nucleotide sequence ID" value="NZ_JBAWKS010000001.1"/>
</dbReference>
<accession>A0ABU8EUL5</accession>
<protein>
    <submittedName>
        <fullName evidence="1">Uncharacterized protein</fullName>
    </submittedName>
</protein>
<evidence type="ECO:0000313" key="1">
    <source>
        <dbReference type="EMBL" id="MEI4549926.1"/>
    </source>
</evidence>
<dbReference type="Proteomes" id="UP001382455">
    <property type="component" value="Unassembled WGS sequence"/>
</dbReference>